<accession>A0A974NHF6</accession>
<dbReference type="Proteomes" id="UP000595278">
    <property type="component" value="Chromosome"/>
</dbReference>
<keyword evidence="1" id="KW-0472">Membrane</keyword>
<gene>
    <name evidence="2" type="ORF">JHT90_04195</name>
</gene>
<evidence type="ECO:0008006" key="4">
    <source>
        <dbReference type="Google" id="ProtNLM"/>
    </source>
</evidence>
<dbReference type="KEGG" id="eaz:JHT90_04195"/>
<keyword evidence="1" id="KW-1133">Transmembrane helix</keyword>
<proteinExistence type="predicted"/>
<keyword evidence="3" id="KW-1185">Reference proteome</keyword>
<name>A0A974NHF6_9GAMM</name>
<dbReference type="EMBL" id="CP067393">
    <property type="protein sequence ID" value="QQP86447.1"/>
    <property type="molecule type" value="Genomic_DNA"/>
</dbReference>
<evidence type="ECO:0000313" key="2">
    <source>
        <dbReference type="EMBL" id="QQP86447.1"/>
    </source>
</evidence>
<dbReference type="AlphaFoldDB" id="A0A974NHF6"/>
<sequence>MSQSFTAKTNPAHCSAVFSLFLVVTSLIAAEFTPVSLPTPIALTIRIAGQSVTAVGVFTVITSLVLAPLTKSINLCSTTKQP</sequence>
<organism evidence="2 3">
    <name type="scientific">Entomomonas asaccharolytica</name>
    <dbReference type="NCBI Taxonomy" id="2785331"/>
    <lineage>
        <taxon>Bacteria</taxon>
        <taxon>Pseudomonadati</taxon>
        <taxon>Pseudomonadota</taxon>
        <taxon>Gammaproteobacteria</taxon>
        <taxon>Pseudomonadales</taxon>
        <taxon>Pseudomonadaceae</taxon>
        <taxon>Entomomonas</taxon>
    </lineage>
</organism>
<dbReference type="RefSeq" id="WP_201094527.1">
    <property type="nucleotide sequence ID" value="NZ_CP067393.1"/>
</dbReference>
<reference evidence="2 3" key="1">
    <citation type="submission" date="2021-01" db="EMBL/GenBank/DDBJ databases">
        <title>Entomomonas sp. F2A isolated from a house cricket (Acheta domesticus).</title>
        <authorList>
            <person name="Spergser J."/>
            <person name="Busse H.-J."/>
        </authorList>
    </citation>
    <scope>NUCLEOTIDE SEQUENCE [LARGE SCALE GENOMIC DNA]</scope>
    <source>
        <strain evidence="2 3">F2A</strain>
    </source>
</reference>
<evidence type="ECO:0000256" key="1">
    <source>
        <dbReference type="SAM" id="Phobius"/>
    </source>
</evidence>
<keyword evidence="1" id="KW-0812">Transmembrane</keyword>
<evidence type="ECO:0000313" key="3">
    <source>
        <dbReference type="Proteomes" id="UP000595278"/>
    </source>
</evidence>
<protein>
    <recommendedName>
        <fullName evidence="4">MFS transporter</fullName>
    </recommendedName>
</protein>
<feature type="transmembrane region" description="Helical" evidence="1">
    <location>
        <begin position="45"/>
        <end position="67"/>
    </location>
</feature>